<organism evidence="1 2">
    <name type="scientific">Giardia duodenalis assemblage B</name>
    <dbReference type="NCBI Taxonomy" id="1394984"/>
    <lineage>
        <taxon>Eukaryota</taxon>
        <taxon>Metamonada</taxon>
        <taxon>Diplomonadida</taxon>
        <taxon>Hexamitidae</taxon>
        <taxon>Giardiinae</taxon>
        <taxon>Giardia</taxon>
    </lineage>
</organism>
<dbReference type="EMBL" id="JXTI01000151">
    <property type="protein sequence ID" value="KWX11863.1"/>
    <property type="molecule type" value="Genomic_DNA"/>
</dbReference>
<comment type="caution">
    <text evidence="1">The sequence shown here is derived from an EMBL/GenBank/DDBJ whole genome shotgun (WGS) entry which is preliminary data.</text>
</comment>
<proteinExistence type="predicted"/>
<dbReference type="VEuPathDB" id="GiardiaDB:QR46_4168"/>
<dbReference type="Proteomes" id="UP000070089">
    <property type="component" value="Unassembled WGS sequence"/>
</dbReference>
<protein>
    <recommendedName>
        <fullName evidence="3">Myb-like domain-containing protein</fullName>
    </recommendedName>
</protein>
<evidence type="ECO:0000313" key="2">
    <source>
        <dbReference type="Proteomes" id="UP000070089"/>
    </source>
</evidence>
<gene>
    <name evidence="1" type="ORF">QR46_4168</name>
</gene>
<sequence length="277" mass="30828">MFAIVSFKNRDSSRRERKMDGAVDNLFICSGRSSPSLDVYSPLGRRYGSSPSESPAGYIHERPCTTNTAGASVLLKLKSSRIVKLWSSQEEAMLISFYSYFQSSWSLYRPYFDRTISSIKMKYHSVSRSRRGLADPALSSLRGEQRNHATSSLLITNRLEAMKYIELLELVAAGNPALALQLMRICGTPAELDQFTRQFSHNLYRTDMPEILSSMPPLQSGGAPAGFGAGIAYRQGLQTNFNPYPTKQFNTLPAEYTARDSTAHPPANVFLPMDSTP</sequence>
<dbReference type="AlphaFoldDB" id="A0A132NP37"/>
<dbReference type="OrthoDB" id="10254608at2759"/>
<evidence type="ECO:0008006" key="3">
    <source>
        <dbReference type="Google" id="ProtNLM"/>
    </source>
</evidence>
<evidence type="ECO:0000313" key="1">
    <source>
        <dbReference type="EMBL" id="KWX11863.1"/>
    </source>
</evidence>
<reference evidence="1 2" key="1">
    <citation type="journal article" date="2015" name="Mol. Biochem. Parasitol.">
        <title>Identification of polymorphic genes for use in assemblage B genotyping assays through comparative genomics of multiple assemblage B Giardia duodenalis isolates.</title>
        <authorList>
            <person name="Wielinga C."/>
            <person name="Thompson R.C."/>
            <person name="Monis P."/>
            <person name="Ryan U."/>
        </authorList>
    </citation>
    <scope>NUCLEOTIDE SEQUENCE [LARGE SCALE GENOMIC DNA]</scope>
    <source>
        <strain evidence="1 2">BAH15c1</strain>
    </source>
</reference>
<accession>A0A132NP37</accession>
<name>A0A132NP37_GIAIN</name>